<evidence type="ECO:0000256" key="2">
    <source>
        <dbReference type="ARBA" id="ARBA00023043"/>
    </source>
</evidence>
<dbReference type="GO" id="GO:0005737">
    <property type="term" value="C:cytoplasm"/>
    <property type="evidence" value="ECO:0007669"/>
    <property type="project" value="TreeGrafter"/>
</dbReference>
<name>A0AAD3CPH6_9STRA</name>
<dbReference type="PANTHER" id="PTHR24153:SF8">
    <property type="entry name" value="FORKED, ISOFORM F"/>
    <property type="match status" value="1"/>
</dbReference>
<sequence length="447" mass="49226">MTARSRSKGSTLSTLINPIKRRLGFKKGSRGTNALYRAISAENWELVVSICESKPYKAEKWHNAVGFFDAHRSSKILPLHQACIFHPTAQAVKHIIQAFPMALRSKETGYGRVPLHIACHSNASFECIHELIVHYPQASIERDLIGRVPLHYALSNGATEEIVEELMIAAEESCGENFDGKREICSVADFNGWLPIHVACFMGASANVISILMKAYPEGGEMKTKKNSTPLTLLRGISLSPTKRDEVEAILMGRQAPVKYSAKISPARTDMEKVVRMSDETCSRGVTLEIDEGETSSLSSMEDGTVRPGKHRSKMFTASEAISKQLQFGADVRRMDGPPDSSSANGIPFILYPPQVLTPPQQPVELPSHSIYANSSSNLLPPRKFTEDSHFSQSLDLMFPPEQGPVKRSTQSYKEMESQISTVSSNSSTGKTHPPVFQRITSTAAFC</sequence>
<dbReference type="GO" id="GO:0051015">
    <property type="term" value="F:actin filament binding"/>
    <property type="evidence" value="ECO:0007669"/>
    <property type="project" value="TreeGrafter"/>
</dbReference>
<dbReference type="GO" id="GO:0051017">
    <property type="term" value="P:actin filament bundle assembly"/>
    <property type="evidence" value="ECO:0007669"/>
    <property type="project" value="TreeGrafter"/>
</dbReference>
<dbReference type="EMBL" id="BLLK01000038">
    <property type="protein sequence ID" value="GFH49419.1"/>
    <property type="molecule type" value="Genomic_DNA"/>
</dbReference>
<accession>A0AAD3CPH6</accession>
<dbReference type="InterPro" id="IPR002110">
    <property type="entry name" value="Ankyrin_rpt"/>
</dbReference>
<proteinExistence type="predicted"/>
<dbReference type="InterPro" id="IPR052420">
    <property type="entry name" value="Espin/Espin-like"/>
</dbReference>
<dbReference type="PANTHER" id="PTHR24153">
    <property type="entry name" value="ESPIN"/>
    <property type="match status" value="1"/>
</dbReference>
<dbReference type="Gene3D" id="1.25.40.20">
    <property type="entry name" value="Ankyrin repeat-containing domain"/>
    <property type="match status" value="1"/>
</dbReference>
<dbReference type="Proteomes" id="UP001054902">
    <property type="component" value="Unassembled WGS sequence"/>
</dbReference>
<dbReference type="SUPFAM" id="SSF48403">
    <property type="entry name" value="Ankyrin repeat"/>
    <property type="match status" value="1"/>
</dbReference>
<protein>
    <submittedName>
        <fullName evidence="3">Uncharacterized protein</fullName>
    </submittedName>
</protein>
<evidence type="ECO:0000313" key="4">
    <source>
        <dbReference type="Proteomes" id="UP001054902"/>
    </source>
</evidence>
<dbReference type="SMART" id="SM00248">
    <property type="entry name" value="ANK"/>
    <property type="match status" value="3"/>
</dbReference>
<comment type="caution">
    <text evidence="3">The sequence shown here is derived from an EMBL/GenBank/DDBJ whole genome shotgun (WGS) entry which is preliminary data.</text>
</comment>
<keyword evidence="2" id="KW-0040">ANK repeat</keyword>
<dbReference type="Pfam" id="PF12796">
    <property type="entry name" value="Ank_2"/>
    <property type="match status" value="1"/>
</dbReference>
<dbReference type="InterPro" id="IPR036770">
    <property type="entry name" value="Ankyrin_rpt-contain_sf"/>
</dbReference>
<organism evidence="3 4">
    <name type="scientific">Chaetoceros tenuissimus</name>
    <dbReference type="NCBI Taxonomy" id="426638"/>
    <lineage>
        <taxon>Eukaryota</taxon>
        <taxon>Sar</taxon>
        <taxon>Stramenopiles</taxon>
        <taxon>Ochrophyta</taxon>
        <taxon>Bacillariophyta</taxon>
        <taxon>Coscinodiscophyceae</taxon>
        <taxon>Chaetocerotophycidae</taxon>
        <taxon>Chaetocerotales</taxon>
        <taxon>Chaetocerotaceae</taxon>
        <taxon>Chaetoceros</taxon>
    </lineage>
</organism>
<gene>
    <name evidence="3" type="ORF">CTEN210_05895</name>
</gene>
<reference evidence="3 4" key="1">
    <citation type="journal article" date="2021" name="Sci. Rep.">
        <title>The genome of the diatom Chaetoceros tenuissimus carries an ancient integrated fragment of an extant virus.</title>
        <authorList>
            <person name="Hongo Y."/>
            <person name="Kimura K."/>
            <person name="Takaki Y."/>
            <person name="Yoshida Y."/>
            <person name="Baba S."/>
            <person name="Kobayashi G."/>
            <person name="Nagasaki K."/>
            <person name="Hano T."/>
            <person name="Tomaru Y."/>
        </authorList>
    </citation>
    <scope>NUCLEOTIDE SEQUENCE [LARGE SCALE GENOMIC DNA]</scope>
    <source>
        <strain evidence="3 4">NIES-3715</strain>
    </source>
</reference>
<evidence type="ECO:0000256" key="1">
    <source>
        <dbReference type="ARBA" id="ARBA00022737"/>
    </source>
</evidence>
<keyword evidence="1" id="KW-0677">Repeat</keyword>
<keyword evidence="4" id="KW-1185">Reference proteome</keyword>
<evidence type="ECO:0000313" key="3">
    <source>
        <dbReference type="EMBL" id="GFH49419.1"/>
    </source>
</evidence>
<dbReference type="AlphaFoldDB" id="A0AAD3CPH6"/>